<accession>A0A834UH37</accession>
<proteinExistence type="predicted"/>
<keyword evidence="3" id="KW-1185">Reference proteome</keyword>
<reference evidence="2" key="1">
    <citation type="journal article" date="2020" name="G3 (Bethesda)">
        <title>High-Quality Assemblies for Three Invasive Social Wasps from the &lt;i&gt;Vespula&lt;/i&gt; Genus.</title>
        <authorList>
            <person name="Harrop T.W.R."/>
            <person name="Guhlin J."/>
            <person name="McLaughlin G.M."/>
            <person name="Permina E."/>
            <person name="Stockwell P."/>
            <person name="Gilligan J."/>
            <person name="Le Lec M.F."/>
            <person name="Gruber M.A.M."/>
            <person name="Quinn O."/>
            <person name="Lovegrove M."/>
            <person name="Duncan E.J."/>
            <person name="Remnant E.J."/>
            <person name="Van Eeckhoven J."/>
            <person name="Graham B."/>
            <person name="Knapp R.A."/>
            <person name="Langford K.W."/>
            <person name="Kronenberg Z."/>
            <person name="Press M.O."/>
            <person name="Eacker S.M."/>
            <person name="Wilson-Rankin E.E."/>
            <person name="Purcell J."/>
            <person name="Lester P.J."/>
            <person name="Dearden P.K."/>
        </authorList>
    </citation>
    <scope>NUCLEOTIDE SEQUENCE</scope>
    <source>
        <strain evidence="2">Volc-1</strain>
    </source>
</reference>
<organism evidence="2 3">
    <name type="scientific">Vespula pensylvanica</name>
    <name type="common">Western yellow jacket</name>
    <name type="synonym">Wasp</name>
    <dbReference type="NCBI Taxonomy" id="30213"/>
    <lineage>
        <taxon>Eukaryota</taxon>
        <taxon>Metazoa</taxon>
        <taxon>Ecdysozoa</taxon>
        <taxon>Arthropoda</taxon>
        <taxon>Hexapoda</taxon>
        <taxon>Insecta</taxon>
        <taxon>Pterygota</taxon>
        <taxon>Neoptera</taxon>
        <taxon>Endopterygota</taxon>
        <taxon>Hymenoptera</taxon>
        <taxon>Apocrita</taxon>
        <taxon>Aculeata</taxon>
        <taxon>Vespoidea</taxon>
        <taxon>Vespidae</taxon>
        <taxon>Vespinae</taxon>
        <taxon>Vespula</taxon>
    </lineage>
</organism>
<protein>
    <submittedName>
        <fullName evidence="2">Uncharacterized protein</fullName>
    </submittedName>
</protein>
<evidence type="ECO:0000313" key="3">
    <source>
        <dbReference type="Proteomes" id="UP000600918"/>
    </source>
</evidence>
<feature type="region of interest" description="Disordered" evidence="1">
    <location>
        <begin position="1"/>
        <end position="25"/>
    </location>
</feature>
<evidence type="ECO:0000256" key="1">
    <source>
        <dbReference type="SAM" id="MobiDB-lite"/>
    </source>
</evidence>
<dbReference type="EMBL" id="JACSDY010000001">
    <property type="protein sequence ID" value="KAF7438889.1"/>
    <property type="molecule type" value="Genomic_DNA"/>
</dbReference>
<evidence type="ECO:0000313" key="2">
    <source>
        <dbReference type="EMBL" id="KAF7438889.1"/>
    </source>
</evidence>
<dbReference type="Proteomes" id="UP000600918">
    <property type="component" value="Unassembled WGS sequence"/>
</dbReference>
<sequence length="262" mass="29518">MDEFRLGHVAEMQRDEPETRRKEERLPPVAFGATRDAPVVLLQNGEGWLNCYRSSNLANIVYSSLISSKTGCRQHRDTRYSDETLDSTNGISMGMPMNAVCFECPAEERTNVAFQVRAAAGILPLCSISSSHYLDRTLYCLEKFNSCRDDATKLLCLVLLLFSSLSPAKPTSRKRPFSTISSISSRLCENILEKRRRRPRYCRPSRRRRSVLSLLWLIKSFRDSTDGGNDGDGSSSAMVANERAPITLQSNMPKIPSTKAYY</sequence>
<name>A0A834UH37_VESPE</name>
<comment type="caution">
    <text evidence="2">The sequence shown here is derived from an EMBL/GenBank/DDBJ whole genome shotgun (WGS) entry which is preliminary data.</text>
</comment>
<dbReference type="AlphaFoldDB" id="A0A834UH37"/>
<gene>
    <name evidence="2" type="ORF">H0235_001280</name>
</gene>